<evidence type="ECO:0000313" key="4">
    <source>
        <dbReference type="EMBL" id="ODV64147.1"/>
    </source>
</evidence>
<dbReference type="GO" id="GO:0042176">
    <property type="term" value="P:regulation of protein catabolic process"/>
    <property type="evidence" value="ECO:0007669"/>
    <property type="project" value="InterPro"/>
</dbReference>
<dbReference type="STRING" id="1344418.A0A1D2VRF3"/>
<dbReference type="PANTHER" id="PTHR10758">
    <property type="entry name" value="26S PROTEASOME NON-ATPASE REGULATORY SUBUNIT 3/COP9 SIGNALOSOME COMPLEX SUBUNIT 3"/>
    <property type="match status" value="1"/>
</dbReference>
<dbReference type="InterPro" id="IPR057985">
    <property type="entry name" value="TPR_PSMD3_N"/>
</dbReference>
<dbReference type="RefSeq" id="XP_020050454.1">
    <property type="nucleotide sequence ID" value="XM_020192453.1"/>
</dbReference>
<dbReference type="GO" id="GO:0008541">
    <property type="term" value="C:proteasome regulatory particle, lid subcomplex"/>
    <property type="evidence" value="ECO:0007669"/>
    <property type="project" value="EnsemblFungi"/>
</dbReference>
<dbReference type="EMBL" id="KV454475">
    <property type="protein sequence ID" value="ODV64147.1"/>
    <property type="molecule type" value="Genomic_DNA"/>
</dbReference>
<dbReference type="InterPro" id="IPR036390">
    <property type="entry name" value="WH_DNA-bd_sf"/>
</dbReference>
<proteinExistence type="inferred from homology"/>
<dbReference type="FunCoup" id="A0A1D2VRF3">
    <property type="interactions" value="1220"/>
</dbReference>
<dbReference type="InterPro" id="IPR050756">
    <property type="entry name" value="CSN3"/>
</dbReference>
<evidence type="ECO:0000256" key="1">
    <source>
        <dbReference type="ARBA" id="ARBA00007912"/>
    </source>
</evidence>
<accession>A0A1D2VRF3</accession>
<evidence type="ECO:0000313" key="5">
    <source>
        <dbReference type="Proteomes" id="UP000095038"/>
    </source>
</evidence>
<dbReference type="SMART" id="SM00753">
    <property type="entry name" value="PAM"/>
    <property type="match status" value="1"/>
</dbReference>
<organism evidence="4 5">
    <name type="scientific">Ascoidea rubescens DSM 1968</name>
    <dbReference type="NCBI Taxonomy" id="1344418"/>
    <lineage>
        <taxon>Eukaryota</taxon>
        <taxon>Fungi</taxon>
        <taxon>Dikarya</taxon>
        <taxon>Ascomycota</taxon>
        <taxon>Saccharomycotina</taxon>
        <taxon>Saccharomycetes</taxon>
        <taxon>Ascoideaceae</taxon>
        <taxon>Ascoidea</taxon>
    </lineage>
</organism>
<protein>
    <submittedName>
        <fullName evidence="4">PCI-domain-containing protein</fullName>
    </submittedName>
</protein>
<dbReference type="Pfam" id="PF01399">
    <property type="entry name" value="PCI"/>
    <property type="match status" value="1"/>
</dbReference>
<evidence type="ECO:0000256" key="2">
    <source>
        <dbReference type="ARBA" id="ARBA00022942"/>
    </source>
</evidence>
<dbReference type="InParanoid" id="A0A1D2VRF3"/>
<dbReference type="GO" id="GO:0030234">
    <property type="term" value="F:enzyme regulator activity"/>
    <property type="evidence" value="ECO:0007669"/>
    <property type="project" value="InterPro"/>
</dbReference>
<dbReference type="Pfam" id="PF25573">
    <property type="entry name" value="TPR_PSMD3_N"/>
    <property type="match status" value="1"/>
</dbReference>
<dbReference type="SMART" id="SM00088">
    <property type="entry name" value="PINT"/>
    <property type="match status" value="1"/>
</dbReference>
<dbReference type="GeneID" id="30966089"/>
<dbReference type="OrthoDB" id="1713558at2759"/>
<dbReference type="Pfam" id="PF08375">
    <property type="entry name" value="Rpn3_C"/>
    <property type="match status" value="1"/>
</dbReference>
<dbReference type="SUPFAM" id="SSF46785">
    <property type="entry name" value="Winged helix' DNA-binding domain"/>
    <property type="match status" value="1"/>
</dbReference>
<dbReference type="GO" id="GO:0043161">
    <property type="term" value="P:proteasome-mediated ubiquitin-dependent protein catabolic process"/>
    <property type="evidence" value="ECO:0007669"/>
    <property type="project" value="EnsemblFungi"/>
</dbReference>
<keyword evidence="5" id="KW-1185">Reference proteome</keyword>
<reference evidence="5" key="1">
    <citation type="submission" date="2016-05" db="EMBL/GenBank/DDBJ databases">
        <title>Comparative genomics of biotechnologically important yeasts.</title>
        <authorList>
            <consortium name="DOE Joint Genome Institute"/>
            <person name="Riley R."/>
            <person name="Haridas S."/>
            <person name="Wolfe K.H."/>
            <person name="Lopes M.R."/>
            <person name="Hittinger C.T."/>
            <person name="Goker M."/>
            <person name="Salamov A."/>
            <person name="Wisecaver J."/>
            <person name="Long T.M."/>
            <person name="Aerts A.L."/>
            <person name="Barry K."/>
            <person name="Choi C."/>
            <person name="Clum A."/>
            <person name="Coughlan A.Y."/>
            <person name="Deshpande S."/>
            <person name="Douglass A.P."/>
            <person name="Hanson S.J."/>
            <person name="Klenk H.-P."/>
            <person name="Labutti K."/>
            <person name="Lapidus A."/>
            <person name="Lindquist E."/>
            <person name="Lipzen A."/>
            <person name="Meier-Kolthoff J.P."/>
            <person name="Ohm R.A."/>
            <person name="Otillar R.P."/>
            <person name="Pangilinan J."/>
            <person name="Peng Y."/>
            <person name="Rokas A."/>
            <person name="Rosa C.A."/>
            <person name="Scheuner C."/>
            <person name="Sibirny A.A."/>
            <person name="Slot J.C."/>
            <person name="Stielow J.B."/>
            <person name="Sun H."/>
            <person name="Kurtzman C.P."/>
            <person name="Blackwell M."/>
            <person name="Grigoriev I.V."/>
            <person name="Jeffries T.W."/>
        </authorList>
    </citation>
    <scope>NUCLEOTIDE SEQUENCE [LARGE SCALE GENOMIC DNA]</scope>
    <source>
        <strain evidence="5">DSM 1968</strain>
    </source>
</reference>
<feature type="domain" description="PCI" evidence="3">
    <location>
        <begin position="298"/>
        <end position="478"/>
    </location>
</feature>
<sequence length="544" mass="63493">MADVDMKEVSVASPTIDSIDTKDSESFTDKENNDEYNFNEILKTLKLLQKASIEFDSRYILKIFRDLNPLRKKLNSTNLNKLLDLIYNSTDKPNFQKVYLLEYLGQLPVIADEKSDIIYDVEMDVVTKTTDKEDENTTQNITTANDISEKPKDQFKLIPEIDLYIHFLFQLFLHDNNHLEILNNLNSKIIQLMNSYNKRTLDYIQAKIWFYISRTCELLDINHNNNNQVNESFDNLINLRSPLLLALKSSSLKHDTETHASIITLLLRNYLITNDIQQSINFIEKIQFPTNAGNNLISRYYYYLARIHTIQLNYSTALNEIITSIRKAPQSTKVLGFLISAKKLNVLIELLMGDIPDLKIFKKQKFSKSLKPYMDITKSVKLGDLKFFNETLETYSSVYKKDNNYNLILRLRKNVIKTGLRIISLSYKKISLKDICLKLQLDSESNAEYIISKLIKDNVLEATINHEKGFMSSKEILNVYNTDIPQVEFNNRIKFINDFHDEFVKSMRYPENKNRLNDSALNQMKDEELELVELLQDSNESDFF</sequence>
<dbReference type="PROSITE" id="PS50250">
    <property type="entry name" value="PCI"/>
    <property type="match status" value="1"/>
</dbReference>
<gene>
    <name evidence="4" type="ORF">ASCRUDRAFT_73838</name>
</gene>
<dbReference type="InterPro" id="IPR013586">
    <property type="entry name" value="PSMD3_C"/>
</dbReference>
<keyword evidence="2" id="KW-0647">Proteasome</keyword>
<comment type="similarity">
    <text evidence="1">Belongs to the proteasome subunit S3 family.</text>
</comment>
<dbReference type="InterPro" id="IPR000717">
    <property type="entry name" value="PCI_dom"/>
</dbReference>
<name>A0A1D2VRF3_9ASCO</name>
<evidence type="ECO:0000259" key="3">
    <source>
        <dbReference type="PROSITE" id="PS50250"/>
    </source>
</evidence>
<dbReference type="Proteomes" id="UP000095038">
    <property type="component" value="Unassembled WGS sequence"/>
</dbReference>
<dbReference type="PANTHER" id="PTHR10758:SF2">
    <property type="entry name" value="26S PROTEASOME NON-ATPASE REGULATORY SUBUNIT 3"/>
    <property type="match status" value="1"/>
</dbReference>
<dbReference type="AlphaFoldDB" id="A0A1D2VRF3"/>